<dbReference type="OrthoDB" id="3695500at2"/>
<dbReference type="SUPFAM" id="SSF158682">
    <property type="entry name" value="TerB-like"/>
    <property type="match status" value="1"/>
</dbReference>
<keyword evidence="2" id="KW-1185">Reference proteome</keyword>
<dbReference type="RefSeq" id="WP_045314814.1">
    <property type="nucleotide sequence ID" value="NZ_JYJG01000240.1"/>
</dbReference>
<dbReference type="AlphaFoldDB" id="A0A0F0GPV8"/>
<dbReference type="InterPro" id="IPR029024">
    <property type="entry name" value="TerB-like"/>
</dbReference>
<comment type="caution">
    <text evidence="1">The sequence shown here is derived from an EMBL/GenBank/DDBJ whole genome shotgun (WGS) entry which is preliminary data.</text>
</comment>
<sequence length="128" mass="13142">MTAYTESEGQTLRTAVFGAMVLVSTADPGSVDEESYAGIRAMSLLPDDLRAVIAAAPPSLPQGSASDVETGVLAALKDAVGIVDAHDPREVPVFRGAVTEMVRSVAGADGEVAVAEKEMVARIVEALS</sequence>
<proteinExistence type="predicted"/>
<protein>
    <recommendedName>
        <fullName evidence="3">Co-chaperone DjlA N-terminal domain-containing protein</fullName>
    </recommendedName>
</protein>
<dbReference type="Gene3D" id="1.10.3680.10">
    <property type="entry name" value="TerB-like"/>
    <property type="match status" value="1"/>
</dbReference>
<dbReference type="Proteomes" id="UP000033393">
    <property type="component" value="Unassembled WGS sequence"/>
</dbReference>
<dbReference type="EMBL" id="JYJG01000240">
    <property type="protein sequence ID" value="KJK44621.1"/>
    <property type="molecule type" value="Genomic_DNA"/>
</dbReference>
<reference evidence="1 2" key="1">
    <citation type="submission" date="2015-02" db="EMBL/GenBank/DDBJ databases">
        <authorList>
            <person name="Ju K.-S."/>
            <person name="Doroghazi J.R."/>
            <person name="Metcalf W."/>
        </authorList>
    </citation>
    <scope>NUCLEOTIDE SEQUENCE [LARGE SCALE GENOMIC DNA]</scope>
    <source>
        <strain evidence="1 2">NRRL B-16140</strain>
    </source>
</reference>
<accession>A0A0F0GPV8</accession>
<evidence type="ECO:0008006" key="3">
    <source>
        <dbReference type="Google" id="ProtNLM"/>
    </source>
</evidence>
<name>A0A0F0GPV8_LENAE</name>
<evidence type="ECO:0000313" key="1">
    <source>
        <dbReference type="EMBL" id="KJK44621.1"/>
    </source>
</evidence>
<evidence type="ECO:0000313" key="2">
    <source>
        <dbReference type="Proteomes" id="UP000033393"/>
    </source>
</evidence>
<organism evidence="1 2">
    <name type="scientific">Lentzea aerocolonigenes</name>
    <name type="common">Lechevalieria aerocolonigenes</name>
    <name type="synonym">Saccharothrix aerocolonigenes</name>
    <dbReference type="NCBI Taxonomy" id="68170"/>
    <lineage>
        <taxon>Bacteria</taxon>
        <taxon>Bacillati</taxon>
        <taxon>Actinomycetota</taxon>
        <taxon>Actinomycetes</taxon>
        <taxon>Pseudonocardiales</taxon>
        <taxon>Pseudonocardiaceae</taxon>
        <taxon>Lentzea</taxon>
    </lineage>
</organism>
<dbReference type="PATRIC" id="fig|68170.10.peg.7343"/>
<gene>
    <name evidence="1" type="ORF">UK23_28855</name>
</gene>
<dbReference type="STRING" id="68170.GCA_000974445_09095"/>